<evidence type="ECO:0000313" key="1">
    <source>
        <dbReference type="EMBL" id="CAB4976695.1"/>
    </source>
</evidence>
<sequence>MGTSGFAAIPTAALDLPLVQRLLRSPRFRVRVPITNGATIAASPRGGADEKGQLVALEGQQVAPAALDEGEQPTRLTQERFGPIGILHAGWMHYHREQHADGVGQQVALPADDFLARVVAGRVERSAPFCAPFDVWPSMIAVVKLASRPACSRTDVERLVAASPD</sequence>
<reference evidence="1" key="1">
    <citation type="submission" date="2020-05" db="EMBL/GenBank/DDBJ databases">
        <authorList>
            <person name="Chiriac C."/>
            <person name="Salcher M."/>
            <person name="Ghai R."/>
            <person name="Kavagutti S V."/>
        </authorList>
    </citation>
    <scope>NUCLEOTIDE SEQUENCE</scope>
</reference>
<proteinExistence type="predicted"/>
<protein>
    <submittedName>
        <fullName evidence="1">Unannotated protein</fullName>
    </submittedName>
</protein>
<gene>
    <name evidence="1" type="ORF">UFOPK3772_03725</name>
</gene>
<organism evidence="1">
    <name type="scientific">freshwater metagenome</name>
    <dbReference type="NCBI Taxonomy" id="449393"/>
    <lineage>
        <taxon>unclassified sequences</taxon>
        <taxon>metagenomes</taxon>
        <taxon>ecological metagenomes</taxon>
    </lineage>
</organism>
<accession>A0A6J7MAD3</accession>
<name>A0A6J7MAD3_9ZZZZ</name>
<dbReference type="EMBL" id="CAFBNE010000276">
    <property type="protein sequence ID" value="CAB4976695.1"/>
    <property type="molecule type" value="Genomic_DNA"/>
</dbReference>
<dbReference type="AlphaFoldDB" id="A0A6J7MAD3"/>